<sequence>MRQWKLKICLVFFMFSTLFLGIAFNTPPASAHSTAKPLNAALRPSDPCGHRLVHLHGKDAPTITCFDNSKQEVQPNIGLGNCDSAEVTIWWDTSFTGDYLCFVGNGFANLTDYAPAWYNVPLCHCTSWNDQASGFSLHGCALTGLPQSGNPDYPGYFAKDSNGNGQKQYFKDNISKSAKDFTGINGVLANDSLSSIYIDC</sequence>
<gene>
    <name evidence="2" type="ORF">KSX_73560</name>
</gene>
<feature type="signal peptide" evidence="1">
    <location>
        <begin position="1"/>
        <end position="31"/>
    </location>
</feature>
<dbReference type="RefSeq" id="WP_220198302.1">
    <property type="nucleotide sequence ID" value="NZ_BNJF01000004.1"/>
</dbReference>
<dbReference type="AlphaFoldDB" id="A0A8J3I8K1"/>
<keyword evidence="1" id="KW-0732">Signal</keyword>
<reference evidence="2" key="1">
    <citation type="submission" date="2020-10" db="EMBL/GenBank/DDBJ databases">
        <title>Taxonomic study of unclassified bacteria belonging to the class Ktedonobacteria.</title>
        <authorList>
            <person name="Yabe S."/>
            <person name="Wang C.M."/>
            <person name="Zheng Y."/>
            <person name="Sakai Y."/>
            <person name="Cavaletti L."/>
            <person name="Monciardini P."/>
            <person name="Donadio S."/>
        </authorList>
    </citation>
    <scope>NUCLEOTIDE SEQUENCE</scope>
    <source>
        <strain evidence="2">SOSP1-1</strain>
    </source>
</reference>
<dbReference type="Proteomes" id="UP000612362">
    <property type="component" value="Unassembled WGS sequence"/>
</dbReference>
<feature type="chain" id="PRO_5035242080" description="Cyanovirin-N domain-containing protein" evidence="1">
    <location>
        <begin position="32"/>
        <end position="200"/>
    </location>
</feature>
<protein>
    <recommendedName>
        <fullName evidence="4">Cyanovirin-N domain-containing protein</fullName>
    </recommendedName>
</protein>
<evidence type="ECO:0000256" key="1">
    <source>
        <dbReference type="SAM" id="SignalP"/>
    </source>
</evidence>
<evidence type="ECO:0000313" key="2">
    <source>
        <dbReference type="EMBL" id="GHO49193.1"/>
    </source>
</evidence>
<evidence type="ECO:0000313" key="3">
    <source>
        <dbReference type="Proteomes" id="UP000612362"/>
    </source>
</evidence>
<evidence type="ECO:0008006" key="4">
    <source>
        <dbReference type="Google" id="ProtNLM"/>
    </source>
</evidence>
<name>A0A8J3I8K1_9CHLR</name>
<keyword evidence="3" id="KW-1185">Reference proteome</keyword>
<organism evidence="2 3">
    <name type="scientific">Ktedonospora formicarum</name>
    <dbReference type="NCBI Taxonomy" id="2778364"/>
    <lineage>
        <taxon>Bacteria</taxon>
        <taxon>Bacillati</taxon>
        <taxon>Chloroflexota</taxon>
        <taxon>Ktedonobacteria</taxon>
        <taxon>Ktedonobacterales</taxon>
        <taxon>Ktedonobacteraceae</taxon>
        <taxon>Ktedonospora</taxon>
    </lineage>
</organism>
<accession>A0A8J3I8K1</accession>
<comment type="caution">
    <text evidence="2">The sequence shown here is derived from an EMBL/GenBank/DDBJ whole genome shotgun (WGS) entry which is preliminary data.</text>
</comment>
<dbReference type="EMBL" id="BNJF01000004">
    <property type="protein sequence ID" value="GHO49193.1"/>
    <property type="molecule type" value="Genomic_DNA"/>
</dbReference>
<proteinExistence type="predicted"/>